<dbReference type="Pfam" id="PF13472">
    <property type="entry name" value="Lipase_GDSL_2"/>
    <property type="match status" value="1"/>
</dbReference>
<gene>
    <name evidence="2" type="ORF">SLS53_008928</name>
</gene>
<keyword evidence="3" id="KW-1185">Reference proteome</keyword>
<dbReference type="PANTHER" id="PTHR14209">
    <property type="entry name" value="ISOAMYL ACETATE-HYDROLYZING ESTERASE 1"/>
    <property type="match status" value="1"/>
</dbReference>
<dbReference type="Gene3D" id="3.40.50.1110">
    <property type="entry name" value="SGNH hydrolase"/>
    <property type="match status" value="1"/>
</dbReference>
<proteinExistence type="predicted"/>
<evidence type="ECO:0000259" key="1">
    <source>
        <dbReference type="Pfam" id="PF13472"/>
    </source>
</evidence>
<dbReference type="EMBL" id="JAJSPL020000060">
    <property type="protein sequence ID" value="KAK7730850.1"/>
    <property type="molecule type" value="Genomic_DNA"/>
</dbReference>
<sequence>MAAPYPQVVLFGDSLWQGSVDTQDGFSFHAALQKRYNTSQALRIIEDLFPKPDAAGPKLKYLLVLLGANDAAIPMEVDNQGLPLEQYKANLRKIITHTNITAHAPKVLVVTPPPLDEIRTTELDTPKYGRSVRQQGRSAAYSQAARDVAAEVPGTVLIDLQKALTDYAIANTPGWDASQPPLGSVEGGRRGYLEKLLPDGLHLSGEAYKVLWGLVEREIEPQFPNQDTVGYVYPEWREAPWLE</sequence>
<dbReference type="Proteomes" id="UP001320245">
    <property type="component" value="Unassembled WGS sequence"/>
</dbReference>
<evidence type="ECO:0000313" key="3">
    <source>
        <dbReference type="Proteomes" id="UP001320245"/>
    </source>
</evidence>
<dbReference type="SUPFAM" id="SSF52266">
    <property type="entry name" value="SGNH hydrolase"/>
    <property type="match status" value="1"/>
</dbReference>
<evidence type="ECO:0000313" key="2">
    <source>
        <dbReference type="EMBL" id="KAK7730850.1"/>
    </source>
</evidence>
<reference evidence="2 3" key="1">
    <citation type="journal article" date="2023" name="PLoS ONE">
        <title>Cytospora paraplurivora sp. nov. isolated from orchards with fruit tree decline syndrome in Ontario, Canada.</title>
        <authorList>
            <person name="Ilyukhin E."/>
            <person name="Nguyen H.D.T."/>
            <person name="Castle A.J."/>
            <person name="Ellouze W."/>
        </authorList>
    </citation>
    <scope>NUCLEOTIDE SEQUENCE [LARGE SCALE GENOMIC DNA]</scope>
    <source>
        <strain evidence="2 3">FDS-564</strain>
    </source>
</reference>
<dbReference type="PANTHER" id="PTHR14209:SF19">
    <property type="entry name" value="ISOAMYL ACETATE-HYDROLYZING ESTERASE 1 HOMOLOG"/>
    <property type="match status" value="1"/>
</dbReference>
<organism evidence="2 3">
    <name type="scientific">Cytospora paraplurivora</name>
    <dbReference type="NCBI Taxonomy" id="2898453"/>
    <lineage>
        <taxon>Eukaryota</taxon>
        <taxon>Fungi</taxon>
        <taxon>Dikarya</taxon>
        <taxon>Ascomycota</taxon>
        <taxon>Pezizomycotina</taxon>
        <taxon>Sordariomycetes</taxon>
        <taxon>Sordariomycetidae</taxon>
        <taxon>Diaporthales</taxon>
        <taxon>Cytosporaceae</taxon>
        <taxon>Cytospora</taxon>
    </lineage>
</organism>
<feature type="domain" description="SGNH hydrolase-type esterase" evidence="1">
    <location>
        <begin position="10"/>
        <end position="209"/>
    </location>
</feature>
<protein>
    <recommendedName>
        <fullName evidence="1">SGNH hydrolase-type esterase domain-containing protein</fullName>
    </recommendedName>
</protein>
<comment type="caution">
    <text evidence="2">The sequence shown here is derived from an EMBL/GenBank/DDBJ whole genome shotgun (WGS) entry which is preliminary data.</text>
</comment>
<accession>A0AAN9YCK4</accession>
<dbReference type="InterPro" id="IPR013830">
    <property type="entry name" value="SGNH_hydro"/>
</dbReference>
<name>A0AAN9YCK4_9PEZI</name>
<dbReference type="InterPro" id="IPR036514">
    <property type="entry name" value="SGNH_hydro_sf"/>
</dbReference>
<dbReference type="AlphaFoldDB" id="A0AAN9YCK4"/>
<dbReference type="InterPro" id="IPR045136">
    <property type="entry name" value="Iah1-like"/>
</dbReference>